<evidence type="ECO:0000256" key="4">
    <source>
        <dbReference type="RuleBase" id="RU003830"/>
    </source>
</evidence>
<evidence type="ECO:0000256" key="1">
    <source>
        <dbReference type="ARBA" id="ARBA00008080"/>
    </source>
</evidence>
<sequence length="121" mass="13992">MPAILLTKHFPDTKLVAHCLTSFFGIGPAIAQRIMAKHHIYQRAKIGELPNQKLLDITADLTTMNIENDKRREILDNIKRLRDIRSYRGIRHAMGLPVRGQNTRSGQIKTSRRLNRIERKL</sequence>
<dbReference type="EMBL" id="KN847555">
    <property type="protein sequence ID" value="KIW01394.1"/>
    <property type="molecule type" value="Genomic_DNA"/>
</dbReference>
<keyword evidence="6" id="KW-1185">Reference proteome</keyword>
<dbReference type="HOGENOM" id="CLU_103849_2_4_1"/>
<comment type="similarity">
    <text evidence="1 4">Belongs to the universal ribosomal protein uS13 family.</text>
</comment>
<dbReference type="GO" id="GO:0003735">
    <property type="term" value="F:structural constituent of ribosome"/>
    <property type="evidence" value="ECO:0007669"/>
    <property type="project" value="InterPro"/>
</dbReference>
<dbReference type="VEuPathDB" id="FungiDB:PV09_07161"/>
<evidence type="ECO:0000313" key="6">
    <source>
        <dbReference type="Proteomes" id="UP000053259"/>
    </source>
</evidence>
<keyword evidence="2 4" id="KW-0689">Ribosomal protein</keyword>
<dbReference type="InterPro" id="IPR018269">
    <property type="entry name" value="Ribosomal_uS13_CS"/>
</dbReference>
<reference evidence="5 6" key="1">
    <citation type="submission" date="2015-01" db="EMBL/GenBank/DDBJ databases">
        <title>The Genome Sequence of Ochroconis gallopava CBS43764.</title>
        <authorList>
            <consortium name="The Broad Institute Genomics Platform"/>
            <person name="Cuomo C."/>
            <person name="de Hoog S."/>
            <person name="Gorbushina A."/>
            <person name="Stielow B."/>
            <person name="Teixiera M."/>
            <person name="Abouelleil A."/>
            <person name="Chapman S.B."/>
            <person name="Priest M."/>
            <person name="Young S.K."/>
            <person name="Wortman J."/>
            <person name="Nusbaum C."/>
            <person name="Birren B."/>
        </authorList>
    </citation>
    <scope>NUCLEOTIDE SEQUENCE [LARGE SCALE GENOMIC DNA]</scope>
    <source>
        <strain evidence="5 6">CBS 43764</strain>
    </source>
</reference>
<dbReference type="GO" id="GO:0015935">
    <property type="term" value="C:small ribosomal subunit"/>
    <property type="evidence" value="ECO:0007669"/>
    <property type="project" value="TreeGrafter"/>
</dbReference>
<dbReference type="SUPFAM" id="SSF46946">
    <property type="entry name" value="S13-like H2TH domain"/>
    <property type="match status" value="1"/>
</dbReference>
<dbReference type="RefSeq" id="XP_016211263.1">
    <property type="nucleotide sequence ID" value="XM_016360891.1"/>
</dbReference>
<dbReference type="Gene3D" id="4.10.910.10">
    <property type="entry name" value="30s ribosomal protein s13, domain 2"/>
    <property type="match status" value="1"/>
</dbReference>
<gene>
    <name evidence="5" type="ORF">PV09_07161</name>
</gene>
<keyword evidence="3 4" id="KW-0687">Ribonucleoprotein</keyword>
<dbReference type="Pfam" id="PF00416">
    <property type="entry name" value="Ribosomal_S13"/>
    <property type="match status" value="1"/>
</dbReference>
<dbReference type="PANTHER" id="PTHR10871">
    <property type="entry name" value="30S RIBOSOMAL PROTEIN S13/40S RIBOSOMAL PROTEIN S18"/>
    <property type="match status" value="1"/>
</dbReference>
<dbReference type="OrthoDB" id="525520at2759"/>
<dbReference type="GO" id="GO:0006412">
    <property type="term" value="P:translation"/>
    <property type="evidence" value="ECO:0007669"/>
    <property type="project" value="InterPro"/>
</dbReference>
<dbReference type="GO" id="GO:0003723">
    <property type="term" value="F:RNA binding"/>
    <property type="evidence" value="ECO:0007669"/>
    <property type="project" value="InterPro"/>
</dbReference>
<dbReference type="FunCoup" id="A0A0D2AQG7">
    <property type="interactions" value="329"/>
</dbReference>
<evidence type="ECO:0000256" key="3">
    <source>
        <dbReference type="ARBA" id="ARBA00023274"/>
    </source>
</evidence>
<dbReference type="STRING" id="253628.A0A0D2AQG7"/>
<name>A0A0D2AQG7_9PEZI</name>
<accession>A0A0D2AQG7</accession>
<evidence type="ECO:0000313" key="5">
    <source>
        <dbReference type="EMBL" id="KIW01394.1"/>
    </source>
</evidence>
<dbReference type="AlphaFoldDB" id="A0A0D2AQG7"/>
<dbReference type="PANTHER" id="PTHR10871:SF1">
    <property type="entry name" value="SMALL RIBOSOMAL SUBUNIT PROTEIN US13M"/>
    <property type="match status" value="1"/>
</dbReference>
<dbReference type="Proteomes" id="UP000053259">
    <property type="component" value="Unassembled WGS sequence"/>
</dbReference>
<dbReference type="GO" id="GO:0005739">
    <property type="term" value="C:mitochondrion"/>
    <property type="evidence" value="ECO:0007669"/>
    <property type="project" value="TreeGrafter"/>
</dbReference>
<dbReference type="Gene3D" id="1.10.8.50">
    <property type="match status" value="1"/>
</dbReference>
<dbReference type="InterPro" id="IPR027437">
    <property type="entry name" value="Rbsml_uS13_C"/>
</dbReference>
<protein>
    <submittedName>
        <fullName evidence="5">30S ribosomal protein S13</fullName>
    </submittedName>
</protein>
<proteinExistence type="inferred from homology"/>
<dbReference type="PROSITE" id="PS50159">
    <property type="entry name" value="RIBOSOMAL_S13_2"/>
    <property type="match status" value="1"/>
</dbReference>
<dbReference type="InterPro" id="IPR010979">
    <property type="entry name" value="Ribosomal_uS13-like_H2TH"/>
</dbReference>
<dbReference type="InParanoid" id="A0A0D2AQG7"/>
<dbReference type="GeneID" id="27315134"/>
<evidence type="ECO:0000256" key="2">
    <source>
        <dbReference type="ARBA" id="ARBA00022980"/>
    </source>
</evidence>
<dbReference type="PROSITE" id="PS00646">
    <property type="entry name" value="RIBOSOMAL_S13_1"/>
    <property type="match status" value="1"/>
</dbReference>
<dbReference type="InterPro" id="IPR001892">
    <property type="entry name" value="Ribosomal_uS13"/>
</dbReference>
<organism evidence="5 6">
    <name type="scientific">Verruconis gallopava</name>
    <dbReference type="NCBI Taxonomy" id="253628"/>
    <lineage>
        <taxon>Eukaryota</taxon>
        <taxon>Fungi</taxon>
        <taxon>Dikarya</taxon>
        <taxon>Ascomycota</taxon>
        <taxon>Pezizomycotina</taxon>
        <taxon>Dothideomycetes</taxon>
        <taxon>Pleosporomycetidae</taxon>
        <taxon>Venturiales</taxon>
        <taxon>Sympoventuriaceae</taxon>
        <taxon>Verruconis</taxon>
    </lineage>
</organism>
<dbReference type="PIRSF" id="PIRSF002134">
    <property type="entry name" value="Ribosomal_S13"/>
    <property type="match status" value="1"/>
</dbReference>